<dbReference type="PANTHER" id="PTHR23051:SF0">
    <property type="entry name" value="SOLUTE CARRIER FAMILY 35 MEMBER F5"/>
    <property type="match status" value="1"/>
</dbReference>
<protein>
    <recommendedName>
        <fullName evidence="6">Solute carrier family 35 member F5</fullName>
    </recommendedName>
</protein>
<feature type="transmembrane region" description="Helical" evidence="8">
    <location>
        <begin position="203"/>
        <end position="224"/>
    </location>
</feature>
<feature type="transmembrane region" description="Helical" evidence="8">
    <location>
        <begin position="295"/>
        <end position="314"/>
    </location>
</feature>
<evidence type="ECO:0000313" key="11">
    <source>
        <dbReference type="Proteomes" id="UP001487740"/>
    </source>
</evidence>
<keyword evidence="5 8" id="KW-0472">Membrane</keyword>
<sequence length="513" mass="57759">MTHGRRLALGIFILLLVDIIWVASSELSEYIFNNTGFDKPFFSTYLKTSMFTLYLLGFIFWRPWRHQCSHSNHDERIYQEVDANEDEGDPLSPESRHLSEPSYVPLKLQESHEKSSDGESDDSSVKSVRFSKLTEVRQMSESDAVDAMLSRLSFSASIRAEQLALQQANKLSIKEVMKVSCIFCLLWFAGNYAYQIALSNTEAGVVNVISSASGLFTLILAAIFPSSVADKFTISKLFSVLLMVVGVGLISLEDISLEGKSVPIGVIWAVAGAVLYACYMVFLKWRVPTEEQMDFTMFFGFVGLFNAIILWPGFPLLDVIGWEPFQLPNLQQLLYMSVNGLVGTVLSELLWLWGCFLTSSLLATLSLSLTIPLTMFLDVWLKGVQYSILIYLGAVPMLLSFVGVTLLTHFDNWDPLMDGFRYISRKCSKQDHLYSLVDTEGMERESLIVNAGDADGDDDIEREEEEEEVDTTLLNSNTSVVVHFLDDLVMENFIENSFVAKCYLSCQQMQSLF</sequence>
<comment type="subcellular location">
    <subcellularLocation>
        <location evidence="1">Membrane</location>
        <topology evidence="1">Multi-pass membrane protein</topology>
    </subcellularLocation>
</comment>
<evidence type="ECO:0000256" key="2">
    <source>
        <dbReference type="ARBA" id="ARBA00007863"/>
    </source>
</evidence>
<feature type="transmembrane region" description="Helical" evidence="8">
    <location>
        <begin position="264"/>
        <end position="283"/>
    </location>
</feature>
<dbReference type="GO" id="GO:0016020">
    <property type="term" value="C:membrane"/>
    <property type="evidence" value="ECO:0007669"/>
    <property type="project" value="UniProtKB-SubCell"/>
</dbReference>
<dbReference type="Proteomes" id="UP001487740">
    <property type="component" value="Unassembled WGS sequence"/>
</dbReference>
<feature type="transmembrane region" description="Helical" evidence="8">
    <location>
        <begin position="41"/>
        <end position="61"/>
    </location>
</feature>
<evidence type="ECO:0000256" key="6">
    <source>
        <dbReference type="ARBA" id="ARBA00040744"/>
    </source>
</evidence>
<feature type="chain" id="PRO_5043844493" description="Solute carrier family 35 member F5" evidence="9">
    <location>
        <begin position="26"/>
        <end position="513"/>
    </location>
</feature>
<evidence type="ECO:0000256" key="5">
    <source>
        <dbReference type="ARBA" id="ARBA00023136"/>
    </source>
</evidence>
<feature type="transmembrane region" description="Helical" evidence="8">
    <location>
        <begin position="361"/>
        <end position="380"/>
    </location>
</feature>
<evidence type="ECO:0000256" key="4">
    <source>
        <dbReference type="ARBA" id="ARBA00022989"/>
    </source>
</evidence>
<organism evidence="10 11">
    <name type="scientific">Scylla paramamosain</name>
    <name type="common">Mud crab</name>
    <dbReference type="NCBI Taxonomy" id="85552"/>
    <lineage>
        <taxon>Eukaryota</taxon>
        <taxon>Metazoa</taxon>
        <taxon>Ecdysozoa</taxon>
        <taxon>Arthropoda</taxon>
        <taxon>Crustacea</taxon>
        <taxon>Multicrustacea</taxon>
        <taxon>Malacostraca</taxon>
        <taxon>Eumalacostraca</taxon>
        <taxon>Eucarida</taxon>
        <taxon>Decapoda</taxon>
        <taxon>Pleocyemata</taxon>
        <taxon>Brachyura</taxon>
        <taxon>Eubrachyura</taxon>
        <taxon>Portunoidea</taxon>
        <taxon>Portunidae</taxon>
        <taxon>Portuninae</taxon>
        <taxon>Scylla</taxon>
    </lineage>
</organism>
<feature type="signal peptide" evidence="9">
    <location>
        <begin position="1"/>
        <end position="25"/>
    </location>
</feature>
<evidence type="ECO:0000256" key="7">
    <source>
        <dbReference type="SAM" id="MobiDB-lite"/>
    </source>
</evidence>
<keyword evidence="11" id="KW-1185">Reference proteome</keyword>
<feature type="transmembrane region" description="Helical" evidence="8">
    <location>
        <begin position="236"/>
        <end position="252"/>
    </location>
</feature>
<dbReference type="InterPro" id="IPR037185">
    <property type="entry name" value="EmrE-like"/>
</dbReference>
<evidence type="ECO:0000256" key="1">
    <source>
        <dbReference type="ARBA" id="ARBA00004141"/>
    </source>
</evidence>
<name>A0AAW0TMV5_SCYPA</name>
<keyword evidence="3 8" id="KW-0812">Transmembrane</keyword>
<comment type="caution">
    <text evidence="10">The sequence shown here is derived from an EMBL/GenBank/DDBJ whole genome shotgun (WGS) entry which is preliminary data.</text>
</comment>
<feature type="transmembrane region" description="Helical" evidence="8">
    <location>
        <begin position="176"/>
        <end position="197"/>
    </location>
</feature>
<dbReference type="Pfam" id="PF16913">
    <property type="entry name" value="PUNUT"/>
    <property type="match status" value="1"/>
</dbReference>
<dbReference type="SUPFAM" id="SSF103481">
    <property type="entry name" value="Multidrug resistance efflux transporter EmrE"/>
    <property type="match status" value="1"/>
</dbReference>
<feature type="region of interest" description="Disordered" evidence="7">
    <location>
        <begin position="83"/>
        <end position="102"/>
    </location>
</feature>
<proteinExistence type="inferred from homology"/>
<feature type="transmembrane region" description="Helical" evidence="8">
    <location>
        <begin position="386"/>
        <end position="407"/>
    </location>
</feature>
<dbReference type="EMBL" id="JARAKH010000028">
    <property type="protein sequence ID" value="KAK8388413.1"/>
    <property type="molecule type" value="Genomic_DNA"/>
</dbReference>
<evidence type="ECO:0000256" key="8">
    <source>
        <dbReference type="SAM" id="Phobius"/>
    </source>
</evidence>
<feature type="transmembrane region" description="Helical" evidence="8">
    <location>
        <begin position="334"/>
        <end position="354"/>
    </location>
</feature>
<keyword evidence="9" id="KW-0732">Signal</keyword>
<dbReference type="PANTHER" id="PTHR23051">
    <property type="entry name" value="SOLUTE CARRIER FAMILY 35, MEMBER F5"/>
    <property type="match status" value="1"/>
</dbReference>
<evidence type="ECO:0000313" key="10">
    <source>
        <dbReference type="EMBL" id="KAK8388413.1"/>
    </source>
</evidence>
<keyword evidence="4 8" id="KW-1133">Transmembrane helix</keyword>
<comment type="similarity">
    <text evidence="2">Belongs to the SLC35F solute transporter family.</text>
</comment>
<evidence type="ECO:0000256" key="9">
    <source>
        <dbReference type="SAM" id="SignalP"/>
    </source>
</evidence>
<accession>A0AAW0TMV5</accession>
<evidence type="ECO:0000256" key="3">
    <source>
        <dbReference type="ARBA" id="ARBA00022692"/>
    </source>
</evidence>
<reference evidence="10 11" key="1">
    <citation type="submission" date="2023-03" db="EMBL/GenBank/DDBJ databases">
        <title>High-quality genome of Scylla paramamosain provides insights in environmental adaptation.</title>
        <authorList>
            <person name="Zhang L."/>
        </authorList>
    </citation>
    <scope>NUCLEOTIDE SEQUENCE [LARGE SCALE GENOMIC DNA]</scope>
    <source>
        <strain evidence="10">LZ_2023a</strain>
        <tissue evidence="10">Muscle</tissue>
    </source>
</reference>
<gene>
    <name evidence="10" type="ORF">O3P69_020415</name>
</gene>
<dbReference type="AlphaFoldDB" id="A0AAW0TMV5"/>